<gene>
    <name evidence="1" type="ORF">SAMN02910262_02303</name>
</gene>
<protein>
    <submittedName>
        <fullName evidence="1">Uncharacterized protein</fullName>
    </submittedName>
</protein>
<reference evidence="1 2" key="1">
    <citation type="submission" date="2016-10" db="EMBL/GenBank/DDBJ databases">
        <authorList>
            <person name="de Groot N.N."/>
        </authorList>
    </citation>
    <scope>NUCLEOTIDE SEQUENCE [LARGE SCALE GENOMIC DNA]</scope>
    <source>
        <strain evidence="1 2">F</strain>
    </source>
</reference>
<name>A0A1I6K6H6_9FIRM</name>
<proteinExistence type="predicted"/>
<evidence type="ECO:0000313" key="2">
    <source>
        <dbReference type="Proteomes" id="UP000214760"/>
    </source>
</evidence>
<organism evidence="1 2">
    <name type="scientific">[Clostridium] aminophilum</name>
    <dbReference type="NCBI Taxonomy" id="1526"/>
    <lineage>
        <taxon>Bacteria</taxon>
        <taxon>Bacillati</taxon>
        <taxon>Bacillota</taxon>
        <taxon>Clostridia</taxon>
        <taxon>Lachnospirales</taxon>
        <taxon>Lachnospiraceae</taxon>
    </lineage>
</organism>
<dbReference type="Proteomes" id="UP000214760">
    <property type="component" value="Unassembled WGS sequence"/>
</dbReference>
<accession>A0A1I6K6H6</accession>
<dbReference type="EMBL" id="FOZC01000015">
    <property type="protein sequence ID" value="SFR86853.1"/>
    <property type="molecule type" value="Genomic_DNA"/>
</dbReference>
<sequence>MLDIVPSNRFKKDLIDVVNLPKSVLARDIGRFIAIMGGICEMCFGPVDDRYDIS</sequence>
<dbReference type="AlphaFoldDB" id="A0A1I6K6H6"/>
<evidence type="ECO:0000313" key="1">
    <source>
        <dbReference type="EMBL" id="SFR86853.1"/>
    </source>
</evidence>